<organism evidence="1 2">
    <name type="scientific">Dactylosporangium sucinum</name>
    <dbReference type="NCBI Taxonomy" id="1424081"/>
    <lineage>
        <taxon>Bacteria</taxon>
        <taxon>Bacillati</taxon>
        <taxon>Actinomycetota</taxon>
        <taxon>Actinomycetes</taxon>
        <taxon>Micromonosporales</taxon>
        <taxon>Micromonosporaceae</taxon>
        <taxon>Dactylosporangium</taxon>
    </lineage>
</organism>
<proteinExistence type="predicted"/>
<keyword evidence="2" id="KW-1185">Reference proteome</keyword>
<dbReference type="AlphaFoldDB" id="A0A917T6U3"/>
<evidence type="ECO:0000313" key="1">
    <source>
        <dbReference type="EMBL" id="GGM12092.1"/>
    </source>
</evidence>
<comment type="caution">
    <text evidence="1">The sequence shown here is derived from an EMBL/GenBank/DDBJ whole genome shotgun (WGS) entry which is preliminary data.</text>
</comment>
<protein>
    <submittedName>
        <fullName evidence="1">Uncharacterized protein</fullName>
    </submittedName>
</protein>
<reference evidence="1" key="1">
    <citation type="journal article" date="2014" name="Int. J. Syst. Evol. Microbiol.">
        <title>Complete genome sequence of Corynebacterium casei LMG S-19264T (=DSM 44701T), isolated from a smear-ripened cheese.</title>
        <authorList>
            <consortium name="US DOE Joint Genome Institute (JGI-PGF)"/>
            <person name="Walter F."/>
            <person name="Albersmeier A."/>
            <person name="Kalinowski J."/>
            <person name="Ruckert C."/>
        </authorList>
    </citation>
    <scope>NUCLEOTIDE SEQUENCE</scope>
    <source>
        <strain evidence="1">JCM 19831</strain>
    </source>
</reference>
<accession>A0A917T6U3</accession>
<name>A0A917T6U3_9ACTN</name>
<sequence length="51" mass="5622">MSDKIDAVVETGQNNAAAGEEFFEPHKDAYADSLFRIVANHNDVVELAEQD</sequence>
<gene>
    <name evidence="1" type="ORF">GCM10007977_011560</name>
</gene>
<reference evidence="1" key="2">
    <citation type="submission" date="2020-09" db="EMBL/GenBank/DDBJ databases">
        <authorList>
            <person name="Sun Q."/>
            <person name="Ohkuma M."/>
        </authorList>
    </citation>
    <scope>NUCLEOTIDE SEQUENCE</scope>
    <source>
        <strain evidence="1">JCM 19831</strain>
    </source>
</reference>
<dbReference type="Proteomes" id="UP000642070">
    <property type="component" value="Unassembled WGS sequence"/>
</dbReference>
<dbReference type="RefSeq" id="WP_190248629.1">
    <property type="nucleotide sequence ID" value="NZ_BMPI01000004.1"/>
</dbReference>
<dbReference type="EMBL" id="BMPI01000004">
    <property type="protein sequence ID" value="GGM12092.1"/>
    <property type="molecule type" value="Genomic_DNA"/>
</dbReference>
<evidence type="ECO:0000313" key="2">
    <source>
        <dbReference type="Proteomes" id="UP000642070"/>
    </source>
</evidence>